<feature type="domain" description="SpoVR protein-like N-terminal" evidence="1">
    <location>
        <begin position="8"/>
        <end position="420"/>
    </location>
</feature>
<proteinExistence type="predicted"/>
<accession>D0LRB6</accession>
<dbReference type="Pfam" id="PF24755">
    <property type="entry name" value="SpoVR_C"/>
    <property type="match status" value="1"/>
</dbReference>
<sequence>MLKRLPTYLSEMQSEIEEHARSYGLDFFPILYEVLDYKTMNEIAAYGGFPTRYPHWRFGMDYEQLSKGYEFGLQKIYEMVINTNPAYAYLLEGNSLVDQKTVMAHVSGHVDFFKHNYFFSKTNRKMIDGMANHAALVRRHMERFGVEAVEDFIDVCLSLDNLIDPMSPYIVRQRPELPESESDDADEIPRLRAKQYMDSYINPPEFLEAQRKKREEQKTRERRFPEEPQRDVLRFLIDHAPLQTWQRDCLEIIRAEAYYFAPQAMTKIMNEGWATYWHSKILTERALSAAEIIDYADACSGVLASSPGQLNPYKLGIELFRHIEQRWNKGQFGKEWEECDDMATKRHWDRRLGLGRAKIFEVRKLYNDITFIDEFFTLEFCLEQKYYAFDYNDRTSSWEIVSREFQKVKNQLLNSLTNRGQPFIRVVDGNFENRGELLLRHGHEGMDLDVAYARDTLRNLLTVWTRPVNLLTMSDGKGTLMRFDTDGYSESSADYAASA</sequence>
<dbReference type="PANTHER" id="PTHR30029:SF2">
    <property type="entry name" value="STAGE V SPORULATION PROTEIN R"/>
    <property type="match status" value="1"/>
</dbReference>
<evidence type="ECO:0000313" key="4">
    <source>
        <dbReference type="Proteomes" id="UP000001880"/>
    </source>
</evidence>
<dbReference type="KEGG" id="hoh:Hoch_4653"/>
<reference evidence="3 4" key="1">
    <citation type="journal article" date="2010" name="Stand. Genomic Sci.">
        <title>Complete genome sequence of Haliangium ochraceum type strain (SMP-2).</title>
        <authorList>
            <consortium name="US DOE Joint Genome Institute (JGI-PGF)"/>
            <person name="Ivanova N."/>
            <person name="Daum C."/>
            <person name="Lang E."/>
            <person name="Abt B."/>
            <person name="Kopitz M."/>
            <person name="Saunders E."/>
            <person name="Lapidus A."/>
            <person name="Lucas S."/>
            <person name="Glavina Del Rio T."/>
            <person name="Nolan M."/>
            <person name="Tice H."/>
            <person name="Copeland A."/>
            <person name="Cheng J.F."/>
            <person name="Chen F."/>
            <person name="Bruce D."/>
            <person name="Goodwin L."/>
            <person name="Pitluck S."/>
            <person name="Mavromatis K."/>
            <person name="Pati A."/>
            <person name="Mikhailova N."/>
            <person name="Chen A."/>
            <person name="Palaniappan K."/>
            <person name="Land M."/>
            <person name="Hauser L."/>
            <person name="Chang Y.J."/>
            <person name="Jeffries C.D."/>
            <person name="Detter J.C."/>
            <person name="Brettin T."/>
            <person name="Rohde M."/>
            <person name="Goker M."/>
            <person name="Bristow J."/>
            <person name="Markowitz V."/>
            <person name="Eisen J.A."/>
            <person name="Hugenholtz P."/>
            <person name="Kyrpides N.C."/>
            <person name="Klenk H.P."/>
        </authorList>
    </citation>
    <scope>NUCLEOTIDE SEQUENCE [LARGE SCALE GENOMIC DNA]</scope>
    <source>
        <strain evidence="4">DSM 14365 / CIP 107738 / JCM 11303 / AJ 13395 / SMP-2</strain>
    </source>
</reference>
<dbReference type="STRING" id="502025.Hoch_4653"/>
<dbReference type="eggNOG" id="COG2719">
    <property type="taxonomic scope" value="Bacteria"/>
</dbReference>
<name>D0LRB6_HALO1</name>
<protein>
    <submittedName>
        <fullName evidence="3">SpoVR family protein</fullName>
    </submittedName>
</protein>
<dbReference type="RefSeq" id="WP_012829742.1">
    <property type="nucleotide sequence ID" value="NC_013440.1"/>
</dbReference>
<gene>
    <name evidence="3" type="ordered locus">Hoch_4653</name>
</gene>
<dbReference type="AlphaFoldDB" id="D0LRB6"/>
<evidence type="ECO:0000259" key="2">
    <source>
        <dbReference type="Pfam" id="PF24755"/>
    </source>
</evidence>
<dbReference type="InterPro" id="IPR007390">
    <property type="entry name" value="Spore_V_R"/>
</dbReference>
<dbReference type="PANTHER" id="PTHR30029">
    <property type="entry name" value="STAGE V SPORULATION PROTEIN R"/>
    <property type="match status" value="1"/>
</dbReference>
<dbReference type="HOGENOM" id="CLU_010179_1_0_7"/>
<organism evidence="3 4">
    <name type="scientific">Haliangium ochraceum (strain DSM 14365 / JCM 11303 / SMP-2)</name>
    <dbReference type="NCBI Taxonomy" id="502025"/>
    <lineage>
        <taxon>Bacteria</taxon>
        <taxon>Pseudomonadati</taxon>
        <taxon>Myxococcota</taxon>
        <taxon>Polyangia</taxon>
        <taxon>Haliangiales</taxon>
        <taxon>Kofleriaceae</taxon>
        <taxon>Haliangium</taxon>
    </lineage>
</organism>
<dbReference type="OrthoDB" id="9784270at2"/>
<dbReference type="Pfam" id="PF04293">
    <property type="entry name" value="SpoVR"/>
    <property type="match status" value="1"/>
</dbReference>
<feature type="domain" description="SpoVR-like C-terminal" evidence="2">
    <location>
        <begin position="422"/>
        <end position="473"/>
    </location>
</feature>
<dbReference type="InterPro" id="IPR056174">
    <property type="entry name" value="SpoVR_N"/>
</dbReference>
<dbReference type="Proteomes" id="UP000001880">
    <property type="component" value="Chromosome"/>
</dbReference>
<dbReference type="EMBL" id="CP001804">
    <property type="protein sequence ID" value="ACY17144.1"/>
    <property type="molecule type" value="Genomic_DNA"/>
</dbReference>
<keyword evidence="4" id="KW-1185">Reference proteome</keyword>
<evidence type="ECO:0000313" key="3">
    <source>
        <dbReference type="EMBL" id="ACY17144.1"/>
    </source>
</evidence>
<evidence type="ECO:0000259" key="1">
    <source>
        <dbReference type="Pfam" id="PF04293"/>
    </source>
</evidence>
<dbReference type="InterPro" id="IPR057008">
    <property type="entry name" value="SpoVR-like_C"/>
</dbReference>